<dbReference type="RefSeq" id="WP_281903770.1">
    <property type="nucleotide sequence ID" value="NZ_BSDI01000057.1"/>
</dbReference>
<gene>
    <name evidence="1" type="ORF">Pa4123_75570</name>
</gene>
<organism evidence="1 2">
    <name type="scientific">Phytohabitans aurantiacus</name>
    <dbReference type="NCBI Taxonomy" id="3016789"/>
    <lineage>
        <taxon>Bacteria</taxon>
        <taxon>Bacillati</taxon>
        <taxon>Actinomycetota</taxon>
        <taxon>Actinomycetes</taxon>
        <taxon>Micromonosporales</taxon>
        <taxon>Micromonosporaceae</taxon>
    </lineage>
</organism>
<keyword evidence="2" id="KW-1185">Reference proteome</keyword>
<dbReference type="Proteomes" id="UP001144280">
    <property type="component" value="Unassembled WGS sequence"/>
</dbReference>
<accession>A0ABQ5R671</accession>
<proteinExistence type="predicted"/>
<sequence length="292" mass="32738">MPAAEQSVPFRWDLITPDQLGTLLGGTNPPDLWFLDDLVACAGKVIARSGNGNLVFVGRSLDSMFDLLGGALADTRDERAPRRLPLSFQRPGAWTGRQWRPRSLTAAERAQARRVLTTAGVTPHGLARAQRAVTFVDVVDRGSTFTELFDLLSSWIDDEREPWPVIRRKLRFVGVTSRTKTSPNTYRWQHHAAWTRHLPARAVTNVSLHPIVWSYFGDHQTKLTRSFRPDQWLAEVPGPERDEQTRQALAQAAALVAYGRSRAGRHTLARAIGREPALAQPWLRTLVTELNS</sequence>
<comment type="caution">
    <text evidence="1">The sequence shown here is derived from an EMBL/GenBank/DDBJ whole genome shotgun (WGS) entry which is preliminary data.</text>
</comment>
<evidence type="ECO:0000313" key="2">
    <source>
        <dbReference type="Proteomes" id="UP001144280"/>
    </source>
</evidence>
<dbReference type="EMBL" id="BSDI01000057">
    <property type="protein sequence ID" value="GLI02279.1"/>
    <property type="molecule type" value="Genomic_DNA"/>
</dbReference>
<evidence type="ECO:0000313" key="1">
    <source>
        <dbReference type="EMBL" id="GLI02279.1"/>
    </source>
</evidence>
<name>A0ABQ5R671_9ACTN</name>
<protein>
    <submittedName>
        <fullName evidence="1">Uncharacterized protein</fullName>
    </submittedName>
</protein>
<reference evidence="1" key="1">
    <citation type="submission" date="2022-12" db="EMBL/GenBank/DDBJ databases">
        <title>New Phytohabitans aurantiacus sp. RD004123 nov., an actinomycete isolated from soil.</title>
        <authorList>
            <person name="Triningsih D.W."/>
            <person name="Harunari E."/>
            <person name="Igarashi Y."/>
        </authorList>
    </citation>
    <scope>NUCLEOTIDE SEQUENCE</scope>
    <source>
        <strain evidence="1">RD004123</strain>
    </source>
</reference>